<dbReference type="AlphaFoldDB" id="A0A5B0E419"/>
<dbReference type="PANTHER" id="PTHR11717">
    <property type="entry name" value="LOW MOLECULAR WEIGHT PROTEIN TYROSINE PHOSPHATASE"/>
    <property type="match status" value="1"/>
</dbReference>
<evidence type="ECO:0000256" key="4">
    <source>
        <dbReference type="ARBA" id="ARBA00022912"/>
    </source>
</evidence>
<evidence type="ECO:0000259" key="6">
    <source>
        <dbReference type="SMART" id="SM00226"/>
    </source>
</evidence>
<dbReference type="InterPro" id="IPR023485">
    <property type="entry name" value="Ptyr_pPase"/>
</dbReference>
<dbReference type="InterPro" id="IPR017867">
    <property type="entry name" value="Tyr_phospatase_low_mol_wt"/>
</dbReference>
<keyword evidence="4" id="KW-0904">Protein phosphatase</keyword>
<protein>
    <recommendedName>
        <fullName evidence="2">protein-tyrosine-phosphatase</fullName>
        <ecNumber evidence="2">3.1.3.48</ecNumber>
    </recommendedName>
</protein>
<dbReference type="OrthoDB" id="9784339at2"/>
<dbReference type="InterPro" id="IPR050438">
    <property type="entry name" value="LMW_PTPase"/>
</dbReference>
<evidence type="ECO:0000313" key="7">
    <source>
        <dbReference type="EMBL" id="KAA0973704.1"/>
    </source>
</evidence>
<dbReference type="GO" id="GO:0004725">
    <property type="term" value="F:protein tyrosine phosphatase activity"/>
    <property type="evidence" value="ECO:0007669"/>
    <property type="project" value="UniProtKB-EC"/>
</dbReference>
<sequence>MFRIMTVSTGNICRSPMAEFMIRTALKDAGITDVSIESTGISDGEAGQPIDPRAAAILQSHGINAEDHVARALEPEALEGLDLLLAMDLDHHAALSAMLPTDESAPRPALRMMRSFDTVLAASAPAPADQGIYDPWFGDSADFRLCWQMVHAAIPGVLDYVRAHTMPQRGN</sequence>
<dbReference type="Pfam" id="PF01451">
    <property type="entry name" value="LMWPc"/>
    <property type="match status" value="1"/>
</dbReference>
<feature type="active site" evidence="5">
    <location>
        <position position="14"/>
    </location>
</feature>
<dbReference type="SMART" id="SM00226">
    <property type="entry name" value="LMWPc"/>
    <property type="match status" value="1"/>
</dbReference>
<keyword evidence="3" id="KW-0378">Hydrolase</keyword>
<reference evidence="7 8" key="1">
    <citation type="submission" date="2019-07" db="EMBL/GenBank/DDBJ databases">
        <title>Analysis of the biochemical properties, biological activity and biotechnological potential of siderophores and biosurfactants produced by Antarctic psychrotolerant bacteria.</title>
        <authorList>
            <person name="Styczynski M."/>
            <person name="Krucon T."/>
            <person name="Decewicz P."/>
            <person name="Dziewit L."/>
        </authorList>
    </citation>
    <scope>NUCLEOTIDE SEQUENCE [LARGE SCALE GENOMIC DNA]</scope>
    <source>
        <strain evidence="7 8">ANT_H27</strain>
    </source>
</reference>
<evidence type="ECO:0000256" key="3">
    <source>
        <dbReference type="ARBA" id="ARBA00022801"/>
    </source>
</evidence>
<dbReference type="Proteomes" id="UP000323856">
    <property type="component" value="Unassembled WGS sequence"/>
</dbReference>
<dbReference type="PRINTS" id="PR00719">
    <property type="entry name" value="LMWPTPASE"/>
</dbReference>
<evidence type="ECO:0000313" key="8">
    <source>
        <dbReference type="Proteomes" id="UP000323856"/>
    </source>
</evidence>
<feature type="domain" description="Phosphotyrosine protein phosphatase I" evidence="6">
    <location>
        <begin position="2"/>
        <end position="160"/>
    </location>
</feature>
<dbReference type="Gene3D" id="3.40.50.2300">
    <property type="match status" value="1"/>
</dbReference>
<organism evidence="7 8">
    <name type="scientific">Paeniglutamicibacter gangotriensis</name>
    <dbReference type="NCBI Taxonomy" id="254787"/>
    <lineage>
        <taxon>Bacteria</taxon>
        <taxon>Bacillati</taxon>
        <taxon>Actinomycetota</taxon>
        <taxon>Actinomycetes</taxon>
        <taxon>Micrococcales</taxon>
        <taxon>Micrococcaceae</taxon>
        <taxon>Paeniglutamicibacter</taxon>
    </lineage>
</organism>
<dbReference type="PANTHER" id="PTHR11717:SF7">
    <property type="entry name" value="LOW MOLECULAR WEIGHT PHOSPHOTYROSINE PROTEIN PHOSPHATASE"/>
    <property type="match status" value="1"/>
</dbReference>
<dbReference type="EC" id="3.1.3.48" evidence="2"/>
<name>A0A5B0E419_9MICC</name>
<accession>A0A5B0E419</accession>
<proteinExistence type="inferred from homology"/>
<evidence type="ECO:0000256" key="1">
    <source>
        <dbReference type="ARBA" id="ARBA00011063"/>
    </source>
</evidence>
<dbReference type="SUPFAM" id="SSF52788">
    <property type="entry name" value="Phosphotyrosine protein phosphatases I"/>
    <property type="match status" value="1"/>
</dbReference>
<dbReference type="InterPro" id="IPR036196">
    <property type="entry name" value="Ptyr_pPase_sf"/>
</dbReference>
<comment type="caution">
    <text evidence="7">The sequence shown here is derived from an EMBL/GenBank/DDBJ whole genome shotgun (WGS) entry which is preliminary data.</text>
</comment>
<evidence type="ECO:0000256" key="5">
    <source>
        <dbReference type="PIRSR" id="PIRSR617867-1"/>
    </source>
</evidence>
<evidence type="ECO:0000256" key="2">
    <source>
        <dbReference type="ARBA" id="ARBA00013064"/>
    </source>
</evidence>
<comment type="similarity">
    <text evidence="1">Belongs to the low molecular weight phosphotyrosine protein phosphatase family.</text>
</comment>
<gene>
    <name evidence="7" type="ORF">FQ154_16965</name>
</gene>
<dbReference type="EMBL" id="VOBL01000022">
    <property type="protein sequence ID" value="KAA0973704.1"/>
    <property type="molecule type" value="Genomic_DNA"/>
</dbReference>
<feature type="active site" description="Proton donor" evidence="5">
    <location>
        <position position="134"/>
    </location>
</feature>